<dbReference type="InterPro" id="IPR013783">
    <property type="entry name" value="Ig-like_fold"/>
</dbReference>
<dbReference type="Gene3D" id="2.60.40.10">
    <property type="entry name" value="Immunoglobulins"/>
    <property type="match status" value="1"/>
</dbReference>
<dbReference type="EMBL" id="BAABEO010000005">
    <property type="protein sequence ID" value="GAA3667680.1"/>
    <property type="molecule type" value="Genomic_DNA"/>
</dbReference>
<reference evidence="2" key="1">
    <citation type="journal article" date="2019" name="Int. J. Syst. Evol. Microbiol.">
        <title>The Global Catalogue of Microorganisms (GCM) 10K type strain sequencing project: providing services to taxonomists for standard genome sequencing and annotation.</title>
        <authorList>
            <consortium name="The Broad Institute Genomics Platform"/>
            <consortium name="The Broad Institute Genome Sequencing Center for Infectious Disease"/>
            <person name="Wu L."/>
            <person name="Ma J."/>
        </authorList>
    </citation>
    <scope>NUCLEOTIDE SEQUENCE [LARGE SCALE GENOMIC DNA]</scope>
    <source>
        <strain evidence="2">JCM 30742</strain>
    </source>
</reference>
<protein>
    <submittedName>
        <fullName evidence="1">Uncharacterized protein</fullName>
    </submittedName>
</protein>
<keyword evidence="2" id="KW-1185">Reference proteome</keyword>
<evidence type="ECO:0000313" key="1">
    <source>
        <dbReference type="EMBL" id="GAA3667680.1"/>
    </source>
</evidence>
<sequence length="259" mass="28130">MQRWESPDLSVVEYRAPDGQRMRFEAYTGSDFLVGRKIGARITTLGSQFEYAAIDNFYFLPTTALEPGAGQDQAVGQQVHSFYRESATGYSGSKLAKQEWAVLGSKIPGTVRSWCRAQWHGANFSHEVRTGPFPLALAGGPPNFPTGFPDSWDAPGGIRVNPDSLVLNAKFLGDTAVGSVQVRNREGSRQTIAVNAADDGHFIISPRMYTIRAGETKRVSVKYEGATRAGNTGTFTIAAGQQRFVVSLRGAIRPGAERP</sequence>
<name>A0ABP7BT66_9MICC</name>
<evidence type="ECO:0000313" key="2">
    <source>
        <dbReference type="Proteomes" id="UP001500752"/>
    </source>
</evidence>
<organism evidence="1 2">
    <name type="scientific">Arthrobacter ginkgonis</name>
    <dbReference type="NCBI Taxonomy" id="1630594"/>
    <lineage>
        <taxon>Bacteria</taxon>
        <taxon>Bacillati</taxon>
        <taxon>Actinomycetota</taxon>
        <taxon>Actinomycetes</taxon>
        <taxon>Micrococcales</taxon>
        <taxon>Micrococcaceae</taxon>
        <taxon>Arthrobacter</taxon>
    </lineage>
</organism>
<comment type="caution">
    <text evidence="1">The sequence shown here is derived from an EMBL/GenBank/DDBJ whole genome shotgun (WGS) entry which is preliminary data.</text>
</comment>
<proteinExistence type="predicted"/>
<accession>A0ABP7BT66</accession>
<dbReference type="Proteomes" id="UP001500752">
    <property type="component" value="Unassembled WGS sequence"/>
</dbReference>
<gene>
    <name evidence="1" type="ORF">GCM10023081_02900</name>
</gene>